<dbReference type="SUPFAM" id="SSF51695">
    <property type="entry name" value="PLC-like phosphodiesterases"/>
    <property type="match status" value="1"/>
</dbReference>
<organism evidence="2 3">
    <name type="scientific">Paenibacillus marchantiophytorum</name>
    <dbReference type="NCBI Taxonomy" id="1619310"/>
    <lineage>
        <taxon>Bacteria</taxon>
        <taxon>Bacillati</taxon>
        <taxon>Bacillota</taxon>
        <taxon>Bacilli</taxon>
        <taxon>Bacillales</taxon>
        <taxon>Paenibacillaceae</taxon>
        <taxon>Paenibacillus</taxon>
    </lineage>
</organism>
<keyword evidence="3" id="KW-1185">Reference proteome</keyword>
<dbReference type="Proteomes" id="UP000615455">
    <property type="component" value="Unassembled WGS sequence"/>
</dbReference>
<name>A0ABQ1EYL3_9BACL</name>
<sequence length="236" mass="26975">MLIIAHRGASGHAPENTMAAFRLALDMNADGLELDVHQTKDGEVVICHDDDVKRTTNGQGLIQDMTLEELQRLDAGSWYGERFRGEKIPTLHEFMALIAETRLLINLEIKNLPFYYKGIEEKIVRTVLEHDLLERVVISSFDHYVLAAIVELEPRMKLGLLFGTSKSEPWSYVEQLPFRAYSLHPHYTVVNEEYIARSHSQGYKVYPYTVNERAWAEPLAIAGLDGVITNYPDRFL</sequence>
<feature type="domain" description="GP-PDE" evidence="1">
    <location>
        <begin position="1"/>
        <end position="236"/>
    </location>
</feature>
<comment type="caution">
    <text evidence="2">The sequence shown here is derived from an EMBL/GenBank/DDBJ whole genome shotgun (WGS) entry which is preliminary data.</text>
</comment>
<gene>
    <name evidence="2" type="primary">glpQ</name>
    <name evidence="2" type="ORF">GCM10008018_42700</name>
</gene>
<dbReference type="PANTHER" id="PTHR46211">
    <property type="entry name" value="GLYCEROPHOSPHORYL DIESTER PHOSPHODIESTERASE"/>
    <property type="match status" value="1"/>
</dbReference>
<accession>A0ABQ1EYL3</accession>
<protein>
    <submittedName>
        <fullName evidence="2">Glycerophosphoryl diester phosphodiesterase</fullName>
    </submittedName>
</protein>
<evidence type="ECO:0000313" key="2">
    <source>
        <dbReference type="EMBL" id="GFZ91838.1"/>
    </source>
</evidence>
<dbReference type="EMBL" id="BMHE01000024">
    <property type="protein sequence ID" value="GFZ91838.1"/>
    <property type="molecule type" value="Genomic_DNA"/>
</dbReference>
<evidence type="ECO:0000313" key="3">
    <source>
        <dbReference type="Proteomes" id="UP000615455"/>
    </source>
</evidence>
<dbReference type="PROSITE" id="PS51704">
    <property type="entry name" value="GP_PDE"/>
    <property type="match status" value="1"/>
</dbReference>
<evidence type="ECO:0000259" key="1">
    <source>
        <dbReference type="PROSITE" id="PS51704"/>
    </source>
</evidence>
<proteinExistence type="predicted"/>
<dbReference type="InterPro" id="IPR017946">
    <property type="entry name" value="PLC-like_Pdiesterase_TIM-brl"/>
</dbReference>
<dbReference type="RefSeq" id="WP_189014824.1">
    <property type="nucleotide sequence ID" value="NZ_BMHE01000024.1"/>
</dbReference>
<dbReference type="CDD" id="cd08563">
    <property type="entry name" value="GDPD_TtGDE_like"/>
    <property type="match status" value="1"/>
</dbReference>
<dbReference type="PANTHER" id="PTHR46211:SF1">
    <property type="entry name" value="GLYCEROPHOSPHODIESTER PHOSPHODIESTERASE, CYTOPLASMIC"/>
    <property type="match status" value="1"/>
</dbReference>
<dbReference type="Pfam" id="PF03009">
    <property type="entry name" value="GDPD"/>
    <property type="match status" value="1"/>
</dbReference>
<reference evidence="3" key="1">
    <citation type="journal article" date="2019" name="Int. J. Syst. Evol. Microbiol.">
        <title>The Global Catalogue of Microorganisms (GCM) 10K type strain sequencing project: providing services to taxonomists for standard genome sequencing and annotation.</title>
        <authorList>
            <consortium name="The Broad Institute Genomics Platform"/>
            <consortium name="The Broad Institute Genome Sequencing Center for Infectious Disease"/>
            <person name="Wu L."/>
            <person name="Ma J."/>
        </authorList>
    </citation>
    <scope>NUCLEOTIDE SEQUENCE [LARGE SCALE GENOMIC DNA]</scope>
    <source>
        <strain evidence="3">CGMCC 1.15043</strain>
    </source>
</reference>
<dbReference type="InterPro" id="IPR030395">
    <property type="entry name" value="GP_PDE_dom"/>
</dbReference>
<dbReference type="Gene3D" id="3.20.20.190">
    <property type="entry name" value="Phosphatidylinositol (PI) phosphodiesterase"/>
    <property type="match status" value="1"/>
</dbReference>